<accession>A0A9D4WCP0</accession>
<evidence type="ECO:0000256" key="4">
    <source>
        <dbReference type="ARBA" id="ARBA00023163"/>
    </source>
</evidence>
<keyword evidence="2" id="KW-0805">Transcription regulation</keyword>
<keyword evidence="3" id="KW-0238">DNA-binding</keyword>
<keyword evidence="7" id="KW-1185">Reference proteome</keyword>
<evidence type="ECO:0000256" key="2">
    <source>
        <dbReference type="ARBA" id="ARBA00023015"/>
    </source>
</evidence>
<evidence type="ECO:0000256" key="3">
    <source>
        <dbReference type="ARBA" id="ARBA00023125"/>
    </source>
</evidence>
<evidence type="ECO:0000256" key="1">
    <source>
        <dbReference type="ARBA" id="ARBA00004123"/>
    </source>
</evidence>
<dbReference type="Gramene" id="Psat06G0532600-T1">
    <property type="protein sequence ID" value="KAI5400394.1"/>
    <property type="gene ID" value="KIW84_065326"/>
</dbReference>
<gene>
    <name evidence="6" type="ORF">KIW84_065326</name>
</gene>
<dbReference type="GO" id="GO:0003677">
    <property type="term" value="F:DNA binding"/>
    <property type="evidence" value="ECO:0007669"/>
    <property type="project" value="UniProtKB-KW"/>
</dbReference>
<dbReference type="AlphaFoldDB" id="A0A9D4WCP0"/>
<evidence type="ECO:0000256" key="5">
    <source>
        <dbReference type="ARBA" id="ARBA00023242"/>
    </source>
</evidence>
<comment type="caution">
    <text evidence="6">The sequence shown here is derived from an EMBL/GenBank/DDBJ whole genome shotgun (WGS) entry which is preliminary data.</text>
</comment>
<keyword evidence="5" id="KW-0539">Nucleus</keyword>
<protein>
    <submittedName>
        <fullName evidence="6">Uncharacterized protein</fullName>
    </submittedName>
</protein>
<dbReference type="EMBL" id="JAMSHJ010000006">
    <property type="protein sequence ID" value="KAI5400394.1"/>
    <property type="molecule type" value="Genomic_DNA"/>
</dbReference>
<comment type="subcellular location">
    <subcellularLocation>
        <location evidence="1">Nucleus</location>
    </subcellularLocation>
</comment>
<dbReference type="Proteomes" id="UP001058974">
    <property type="component" value="Chromosome 6"/>
</dbReference>
<name>A0A9D4WCP0_PEA</name>
<evidence type="ECO:0000313" key="7">
    <source>
        <dbReference type="Proteomes" id="UP001058974"/>
    </source>
</evidence>
<keyword evidence="4" id="KW-0804">Transcription</keyword>
<dbReference type="SUPFAM" id="SSF101936">
    <property type="entry name" value="DNA-binding pseudobarrel domain"/>
    <property type="match status" value="1"/>
</dbReference>
<sequence>MEENLGEEEKEDLKEVHVRLWEAFENSNLDKHNNNSYSDDDDEDYMIDEFYWEKEINFGYKARNNVLNFPREVTKKCLYWNQNAVKFIDDDTGKSYYGEVHCAKRNKKIAKKEKFIGCGWYEYVKNKKLRRGDELGFSIGNPLDKLEENLGEEEKEDLKEVHVRLWEAFEDPNLDKHNNNSDSDDDDEDYMIDEFYWEKEISFGYKDRNNVLVRVNRKK</sequence>
<dbReference type="GO" id="GO:0005634">
    <property type="term" value="C:nucleus"/>
    <property type="evidence" value="ECO:0007669"/>
    <property type="project" value="UniProtKB-SubCell"/>
</dbReference>
<dbReference type="Gene3D" id="2.40.330.10">
    <property type="entry name" value="DNA-binding pseudobarrel domain"/>
    <property type="match status" value="1"/>
</dbReference>
<dbReference type="InterPro" id="IPR015300">
    <property type="entry name" value="DNA-bd_pseudobarrel_sf"/>
</dbReference>
<evidence type="ECO:0000313" key="6">
    <source>
        <dbReference type="EMBL" id="KAI5400394.1"/>
    </source>
</evidence>
<organism evidence="6 7">
    <name type="scientific">Pisum sativum</name>
    <name type="common">Garden pea</name>
    <name type="synonym">Lathyrus oleraceus</name>
    <dbReference type="NCBI Taxonomy" id="3888"/>
    <lineage>
        <taxon>Eukaryota</taxon>
        <taxon>Viridiplantae</taxon>
        <taxon>Streptophyta</taxon>
        <taxon>Embryophyta</taxon>
        <taxon>Tracheophyta</taxon>
        <taxon>Spermatophyta</taxon>
        <taxon>Magnoliopsida</taxon>
        <taxon>eudicotyledons</taxon>
        <taxon>Gunneridae</taxon>
        <taxon>Pentapetalae</taxon>
        <taxon>rosids</taxon>
        <taxon>fabids</taxon>
        <taxon>Fabales</taxon>
        <taxon>Fabaceae</taxon>
        <taxon>Papilionoideae</taxon>
        <taxon>50 kb inversion clade</taxon>
        <taxon>NPAAA clade</taxon>
        <taxon>Hologalegina</taxon>
        <taxon>IRL clade</taxon>
        <taxon>Fabeae</taxon>
        <taxon>Lathyrus</taxon>
    </lineage>
</organism>
<proteinExistence type="predicted"/>
<reference evidence="6 7" key="1">
    <citation type="journal article" date="2022" name="Nat. Genet.">
        <title>Improved pea reference genome and pan-genome highlight genomic features and evolutionary characteristics.</title>
        <authorList>
            <person name="Yang T."/>
            <person name="Liu R."/>
            <person name="Luo Y."/>
            <person name="Hu S."/>
            <person name="Wang D."/>
            <person name="Wang C."/>
            <person name="Pandey M.K."/>
            <person name="Ge S."/>
            <person name="Xu Q."/>
            <person name="Li N."/>
            <person name="Li G."/>
            <person name="Huang Y."/>
            <person name="Saxena R.K."/>
            <person name="Ji Y."/>
            <person name="Li M."/>
            <person name="Yan X."/>
            <person name="He Y."/>
            <person name="Liu Y."/>
            <person name="Wang X."/>
            <person name="Xiang C."/>
            <person name="Varshney R.K."/>
            <person name="Ding H."/>
            <person name="Gao S."/>
            <person name="Zong X."/>
        </authorList>
    </citation>
    <scope>NUCLEOTIDE SEQUENCE [LARGE SCALE GENOMIC DNA]</scope>
    <source>
        <strain evidence="6 7">cv. Zhongwan 6</strain>
    </source>
</reference>